<dbReference type="EMBL" id="LBZW01000040">
    <property type="protein sequence ID" value="KKR78232.1"/>
    <property type="molecule type" value="Genomic_DNA"/>
</dbReference>
<evidence type="ECO:0000313" key="1">
    <source>
        <dbReference type="EMBL" id="KKR78232.1"/>
    </source>
</evidence>
<sequence length="242" mass="28881">MKNIGTLQPNIIEKVIEKKEIFLDLDITEVFNSLEKVDYKKIFKELIGESTNKILQTKTKEELLNNLWRAKESDFDDKYFSDIRKVFLIITNRAYFLSKISKDDYAIIKNYTSLLGDLKDNKKWNEKYNKLITSYNILMEKVGNLDPSDLKESRVKYERKLKTFLAVMEKDDDKFLEEDYHKARRLIRSFGYLIKVLGEKITSQKYIDIGKKYKQINTELGYIRDKNKTTSWKAQIEKYFKN</sequence>
<protein>
    <submittedName>
        <fullName evidence="1">Uncharacterized protein</fullName>
    </submittedName>
</protein>
<proteinExistence type="predicted"/>
<dbReference type="AlphaFoldDB" id="A0A0G0WS66"/>
<reference evidence="1 2" key="1">
    <citation type="journal article" date="2015" name="Nature">
        <title>rRNA introns, odd ribosomes, and small enigmatic genomes across a large radiation of phyla.</title>
        <authorList>
            <person name="Brown C.T."/>
            <person name="Hug L.A."/>
            <person name="Thomas B.C."/>
            <person name="Sharon I."/>
            <person name="Castelle C.J."/>
            <person name="Singh A."/>
            <person name="Wilkins M.J."/>
            <person name="Williams K.H."/>
            <person name="Banfield J.F."/>
        </authorList>
    </citation>
    <scope>NUCLEOTIDE SEQUENCE [LARGE SCALE GENOMIC DNA]</scope>
</reference>
<accession>A0A0G0WS66</accession>
<dbReference type="Proteomes" id="UP000034749">
    <property type="component" value="Unassembled WGS sequence"/>
</dbReference>
<comment type="caution">
    <text evidence="1">The sequence shown here is derived from an EMBL/GenBank/DDBJ whole genome shotgun (WGS) entry which is preliminary data.</text>
</comment>
<evidence type="ECO:0000313" key="2">
    <source>
        <dbReference type="Proteomes" id="UP000034749"/>
    </source>
</evidence>
<gene>
    <name evidence="1" type="ORF">UU24_C0040G0003</name>
</gene>
<name>A0A0G0WS66_9BACT</name>
<organism evidence="1 2">
    <name type="scientific">Candidatus Nomurabacteria bacterium GW2011_GWA2_40_9</name>
    <dbReference type="NCBI Taxonomy" id="1618734"/>
    <lineage>
        <taxon>Bacteria</taxon>
        <taxon>Candidatus Nomuraibacteriota</taxon>
    </lineage>
</organism>